<dbReference type="GO" id="GO:0007186">
    <property type="term" value="P:G protein-coupled receptor signaling pathway"/>
    <property type="evidence" value="ECO:0007669"/>
    <property type="project" value="InterPro"/>
</dbReference>
<dbReference type="SUPFAM" id="SSF64546">
    <property type="entry name" value="Satiety factor CART (cocaine and amphetamine regulated transcript)"/>
    <property type="match status" value="1"/>
</dbReference>
<dbReference type="PANTHER" id="PTHR16655:SF5">
    <property type="entry name" value="COCAINE- AND AMPHETAMINE-REGULATED TRANSCRIPT 2-RELATED"/>
    <property type="match status" value="1"/>
</dbReference>
<feature type="non-terminal residue" evidence="5">
    <location>
        <position position="1"/>
    </location>
</feature>
<dbReference type="Proteomes" id="UP000824540">
    <property type="component" value="Unassembled WGS sequence"/>
</dbReference>
<name>A0A8T2PSC5_9TELE</name>
<comment type="caution">
    <text evidence="5">The sequence shown here is derived from an EMBL/GenBank/DDBJ whole genome shotgun (WGS) entry which is preliminary data.</text>
</comment>
<dbReference type="Pfam" id="PF06373">
    <property type="entry name" value="CART"/>
    <property type="match status" value="1"/>
</dbReference>
<evidence type="ECO:0000256" key="4">
    <source>
        <dbReference type="ARBA" id="ARBA00023157"/>
    </source>
</evidence>
<dbReference type="Gene3D" id="4.10.40.30">
    <property type="entry name" value="CART, C-terminal domain"/>
    <property type="match status" value="1"/>
</dbReference>
<comment type="subcellular location">
    <subcellularLocation>
        <location evidence="1">Secreted</location>
    </subcellularLocation>
</comment>
<dbReference type="EMBL" id="JAFBMS010000003">
    <property type="protein sequence ID" value="KAG9354273.1"/>
    <property type="molecule type" value="Genomic_DNA"/>
</dbReference>
<proteinExistence type="inferred from homology"/>
<evidence type="ECO:0000313" key="5">
    <source>
        <dbReference type="EMBL" id="KAG9354273.1"/>
    </source>
</evidence>
<gene>
    <name evidence="5" type="ORF">JZ751_012397</name>
</gene>
<dbReference type="InterPro" id="IPR036722">
    <property type="entry name" value="CART_C_sf"/>
</dbReference>
<evidence type="ECO:0000256" key="1">
    <source>
        <dbReference type="ARBA" id="ARBA00004613"/>
    </source>
</evidence>
<evidence type="ECO:0000313" key="6">
    <source>
        <dbReference type="Proteomes" id="UP000824540"/>
    </source>
</evidence>
<reference evidence="5" key="1">
    <citation type="thesis" date="2021" institute="BYU ScholarsArchive" country="Provo, UT, USA">
        <title>Applications of and Algorithms for Genome Assembly and Genomic Analyses with an Emphasis on Marine Teleosts.</title>
        <authorList>
            <person name="Pickett B.D."/>
        </authorList>
    </citation>
    <scope>NUCLEOTIDE SEQUENCE</scope>
    <source>
        <strain evidence="5">HI-2016</strain>
    </source>
</reference>
<evidence type="ECO:0000256" key="3">
    <source>
        <dbReference type="ARBA" id="ARBA00022525"/>
    </source>
</evidence>
<accession>A0A8T2PSC5</accession>
<sequence length="90" mass="10036">LCQEVELDSRSLHHLLPKEDTANEKQLVSALRSILEKLQNTQFPLYSKKYGQLPKCVAGGPCALRKGARIGKLCDCPRTTSCHSFLHVCL</sequence>
<keyword evidence="3" id="KW-0964">Secreted</keyword>
<dbReference type="AlphaFoldDB" id="A0A8T2PSC5"/>
<dbReference type="GO" id="GO:0043410">
    <property type="term" value="P:positive regulation of MAPK cascade"/>
    <property type="evidence" value="ECO:0007669"/>
    <property type="project" value="InterPro"/>
</dbReference>
<dbReference type="GO" id="GO:0005615">
    <property type="term" value="C:extracellular space"/>
    <property type="evidence" value="ECO:0007669"/>
    <property type="project" value="InterPro"/>
</dbReference>
<dbReference type="GO" id="GO:0008343">
    <property type="term" value="P:adult feeding behavior"/>
    <property type="evidence" value="ECO:0007669"/>
    <property type="project" value="InterPro"/>
</dbReference>
<dbReference type="GO" id="GO:0009267">
    <property type="term" value="P:cellular response to starvation"/>
    <property type="evidence" value="ECO:0007669"/>
    <property type="project" value="InterPro"/>
</dbReference>
<dbReference type="GO" id="GO:0005184">
    <property type="term" value="F:neuropeptide hormone activity"/>
    <property type="evidence" value="ECO:0007669"/>
    <property type="project" value="InterPro"/>
</dbReference>
<dbReference type="PANTHER" id="PTHR16655">
    <property type="entry name" value="COCAINE AND AMPHETAMINE REGULATED TRANSCRIPT PROTEIN"/>
    <property type="match status" value="1"/>
</dbReference>
<evidence type="ECO:0000256" key="2">
    <source>
        <dbReference type="ARBA" id="ARBA00005294"/>
    </source>
</evidence>
<dbReference type="InterPro" id="IPR009106">
    <property type="entry name" value="CART"/>
</dbReference>
<protein>
    <recommendedName>
        <fullName evidence="7">Cocaine- and amphetamine-regulated transcript protein</fullName>
    </recommendedName>
</protein>
<keyword evidence="6" id="KW-1185">Reference proteome</keyword>
<keyword evidence="4" id="KW-1015">Disulfide bond</keyword>
<evidence type="ECO:0008006" key="7">
    <source>
        <dbReference type="Google" id="ProtNLM"/>
    </source>
</evidence>
<dbReference type="GO" id="GO:0032099">
    <property type="term" value="P:negative regulation of appetite"/>
    <property type="evidence" value="ECO:0007669"/>
    <property type="project" value="InterPro"/>
</dbReference>
<dbReference type="OrthoDB" id="9936511at2759"/>
<organism evidence="5 6">
    <name type="scientific">Albula glossodonta</name>
    <name type="common">roundjaw bonefish</name>
    <dbReference type="NCBI Taxonomy" id="121402"/>
    <lineage>
        <taxon>Eukaryota</taxon>
        <taxon>Metazoa</taxon>
        <taxon>Chordata</taxon>
        <taxon>Craniata</taxon>
        <taxon>Vertebrata</taxon>
        <taxon>Euteleostomi</taxon>
        <taxon>Actinopterygii</taxon>
        <taxon>Neopterygii</taxon>
        <taxon>Teleostei</taxon>
        <taxon>Albuliformes</taxon>
        <taxon>Albulidae</taxon>
        <taxon>Albula</taxon>
    </lineage>
</organism>
<comment type="similarity">
    <text evidence="2">Belongs to the CART family.</text>
</comment>